<dbReference type="AlphaFoldDB" id="A0A0C2DAG2"/>
<sequence length="603" mass="63838">MNASSCLFLLASGAGTPPIVTSIAVAFVAAAALALLCERLRLPSIAGFIFAGLVIGPIGLAFINDPEQIETIAGLGLVLLLFLIGLELDLRALLASGRTLIVTGMLQVPLSAAVGFGVFMGAAALGFGSTAVYPALYLGLACGFSSTLLVVKVLHDRLQIDTVDGRLCIGLLIFQDIWAIVVLALQPNLESFNVAPLIGTFLGVGVVIAVAWFGTRFLLPSAFRLVAKSPELVVTLALGWCFGLGMLANLLGPLADALGLPVHPSVSMELGALVAGTSIATFPYAHEVVAKVGNLRDFFITLFFVALGMSIPVPSGAGVLLAALALALVMFLIRYVVFLPLLYVTGLDRRHATTTSTKLAQVSEFALVIAYLGLSLGHIDGELVSIVIFAFVLTAILTPMLFKLADPLFSFLATPLGWLGIRDDREAKQAKVERAPRLVFLGFHRLASSLLQDLQTTHPEIIPDTLVVDFNVAIHDRIRARGPRVIYGDIANPASLHGSGVSGADVIICTISDDILKGITNLELTRQLRKIAPNAKILVNAVRLRDMAGIYAAGADYVFSWRTETAVGVVPALCAALNGSIDGFLEARQREFGDPVARDEVLD</sequence>
<keyword evidence="5 7" id="KW-1133">Transmembrane helix</keyword>
<feature type="transmembrane region" description="Helical" evidence="7">
    <location>
        <begin position="383"/>
        <end position="402"/>
    </location>
</feature>
<dbReference type="SUPFAM" id="SSF51735">
    <property type="entry name" value="NAD(P)-binding Rossmann-fold domains"/>
    <property type="match status" value="1"/>
</dbReference>
<dbReference type="GO" id="GO:0016020">
    <property type="term" value="C:membrane"/>
    <property type="evidence" value="ECO:0007669"/>
    <property type="project" value="UniProtKB-SubCell"/>
</dbReference>
<comment type="subcellular location">
    <subcellularLocation>
        <location evidence="1">Membrane</location>
        <topology evidence="1">Multi-pass membrane protein</topology>
    </subcellularLocation>
</comment>
<dbReference type="RefSeq" id="WP_052548884.1">
    <property type="nucleotide sequence ID" value="NZ_JMCC02000031.1"/>
</dbReference>
<dbReference type="InterPro" id="IPR036291">
    <property type="entry name" value="NAD(P)-bd_dom_sf"/>
</dbReference>
<dbReference type="InterPro" id="IPR006153">
    <property type="entry name" value="Cation/H_exchanger_TM"/>
</dbReference>
<reference evidence="10 11" key="1">
    <citation type="submission" date="2014-12" db="EMBL/GenBank/DDBJ databases">
        <title>Genome assembly of Enhygromyxa salina DSM 15201.</title>
        <authorList>
            <person name="Sharma G."/>
            <person name="Subramanian S."/>
        </authorList>
    </citation>
    <scope>NUCLEOTIDE SEQUENCE [LARGE SCALE GENOMIC DNA]</scope>
    <source>
        <strain evidence="10 11">DSM 15201</strain>
    </source>
</reference>
<evidence type="ECO:0000256" key="7">
    <source>
        <dbReference type="SAM" id="Phobius"/>
    </source>
</evidence>
<feature type="transmembrane region" description="Helical" evidence="7">
    <location>
        <begin position="19"/>
        <end position="37"/>
    </location>
</feature>
<evidence type="ECO:0000313" key="11">
    <source>
        <dbReference type="Proteomes" id="UP000031599"/>
    </source>
</evidence>
<feature type="transmembrane region" description="Helical" evidence="7">
    <location>
        <begin position="131"/>
        <end position="155"/>
    </location>
</feature>
<feature type="transmembrane region" description="Helical" evidence="7">
    <location>
        <begin position="297"/>
        <end position="313"/>
    </location>
</feature>
<dbReference type="PANTHER" id="PTHR42751:SF3">
    <property type="entry name" value="SODIUM_GLUTAMATE SYMPORTER"/>
    <property type="match status" value="1"/>
</dbReference>
<dbReference type="PANTHER" id="PTHR42751">
    <property type="entry name" value="SODIUM/HYDROGEN EXCHANGER FAMILY/TRKA DOMAIN PROTEIN"/>
    <property type="match status" value="1"/>
</dbReference>
<feature type="transmembrane region" description="Helical" evidence="7">
    <location>
        <begin position="100"/>
        <end position="125"/>
    </location>
</feature>
<keyword evidence="3" id="KW-0813">Transport</keyword>
<dbReference type="Proteomes" id="UP000031599">
    <property type="component" value="Unassembled WGS sequence"/>
</dbReference>
<dbReference type="Pfam" id="PF02254">
    <property type="entry name" value="TrkA_N"/>
    <property type="match status" value="1"/>
</dbReference>
<feature type="domain" description="RCK N-terminal" evidence="9">
    <location>
        <begin position="440"/>
        <end position="560"/>
    </location>
</feature>
<feature type="transmembrane region" description="Helical" evidence="7">
    <location>
        <begin position="44"/>
        <end position="63"/>
    </location>
</feature>
<dbReference type="EMBL" id="JMCC02000031">
    <property type="protein sequence ID" value="KIG16877.1"/>
    <property type="molecule type" value="Genomic_DNA"/>
</dbReference>
<feature type="transmembrane region" description="Helical" evidence="7">
    <location>
        <begin position="69"/>
        <end position="88"/>
    </location>
</feature>
<dbReference type="GO" id="GO:0015297">
    <property type="term" value="F:antiporter activity"/>
    <property type="evidence" value="ECO:0007669"/>
    <property type="project" value="InterPro"/>
</dbReference>
<proteinExistence type="inferred from homology"/>
<dbReference type="InterPro" id="IPR038770">
    <property type="entry name" value="Na+/solute_symporter_sf"/>
</dbReference>
<keyword evidence="4 7" id="KW-0812">Transmembrane</keyword>
<feature type="transmembrane region" description="Helical" evidence="7">
    <location>
        <begin position="231"/>
        <end position="254"/>
    </location>
</feature>
<accession>A0A0C2DAG2</accession>
<organism evidence="10 11">
    <name type="scientific">Enhygromyxa salina</name>
    <dbReference type="NCBI Taxonomy" id="215803"/>
    <lineage>
        <taxon>Bacteria</taxon>
        <taxon>Pseudomonadati</taxon>
        <taxon>Myxococcota</taxon>
        <taxon>Polyangia</taxon>
        <taxon>Nannocystales</taxon>
        <taxon>Nannocystaceae</taxon>
        <taxon>Enhygromyxa</taxon>
    </lineage>
</organism>
<evidence type="ECO:0000259" key="8">
    <source>
        <dbReference type="Pfam" id="PF00999"/>
    </source>
</evidence>
<dbReference type="Gene3D" id="1.20.1530.20">
    <property type="match status" value="1"/>
</dbReference>
<evidence type="ECO:0000256" key="1">
    <source>
        <dbReference type="ARBA" id="ARBA00004141"/>
    </source>
</evidence>
<evidence type="ECO:0000256" key="2">
    <source>
        <dbReference type="ARBA" id="ARBA00005551"/>
    </source>
</evidence>
<protein>
    <submittedName>
        <fullName evidence="10">Glutathione-regulated potassium-efflux system protein KefB</fullName>
    </submittedName>
</protein>
<feature type="domain" description="Cation/H+ exchanger transmembrane" evidence="8">
    <location>
        <begin position="28"/>
        <end position="403"/>
    </location>
</feature>
<evidence type="ECO:0000313" key="10">
    <source>
        <dbReference type="EMBL" id="KIG16877.1"/>
    </source>
</evidence>
<evidence type="ECO:0000259" key="9">
    <source>
        <dbReference type="Pfam" id="PF02254"/>
    </source>
</evidence>
<evidence type="ECO:0000256" key="3">
    <source>
        <dbReference type="ARBA" id="ARBA00022448"/>
    </source>
</evidence>
<feature type="transmembrane region" description="Helical" evidence="7">
    <location>
        <begin position="167"/>
        <end position="185"/>
    </location>
</feature>
<dbReference type="InterPro" id="IPR003148">
    <property type="entry name" value="RCK_N"/>
</dbReference>
<evidence type="ECO:0000256" key="4">
    <source>
        <dbReference type="ARBA" id="ARBA00022692"/>
    </source>
</evidence>
<comment type="caution">
    <text evidence="10">The sequence shown here is derived from an EMBL/GenBank/DDBJ whole genome shotgun (WGS) entry which is preliminary data.</text>
</comment>
<dbReference type="Pfam" id="PF00999">
    <property type="entry name" value="Na_H_Exchanger"/>
    <property type="match status" value="1"/>
</dbReference>
<dbReference type="GO" id="GO:0006813">
    <property type="term" value="P:potassium ion transport"/>
    <property type="evidence" value="ECO:0007669"/>
    <property type="project" value="InterPro"/>
</dbReference>
<dbReference type="Gene3D" id="3.40.50.720">
    <property type="entry name" value="NAD(P)-binding Rossmann-like Domain"/>
    <property type="match status" value="1"/>
</dbReference>
<feature type="transmembrane region" description="Helical" evidence="7">
    <location>
        <begin position="319"/>
        <end position="347"/>
    </location>
</feature>
<comment type="similarity">
    <text evidence="2">Belongs to the monovalent cation:proton antiporter 2 (CPA2) transporter (TC 2.A.37) family.</text>
</comment>
<dbReference type="GO" id="GO:1902600">
    <property type="term" value="P:proton transmembrane transport"/>
    <property type="evidence" value="ECO:0007669"/>
    <property type="project" value="InterPro"/>
</dbReference>
<feature type="transmembrane region" description="Helical" evidence="7">
    <location>
        <begin position="197"/>
        <end position="219"/>
    </location>
</feature>
<gene>
    <name evidence="10" type="ORF">DB30_04039</name>
</gene>
<keyword evidence="6 7" id="KW-0472">Membrane</keyword>
<name>A0A0C2DAG2_9BACT</name>
<feature type="transmembrane region" description="Helical" evidence="7">
    <location>
        <begin position="359"/>
        <end position="377"/>
    </location>
</feature>
<evidence type="ECO:0000256" key="5">
    <source>
        <dbReference type="ARBA" id="ARBA00022989"/>
    </source>
</evidence>
<evidence type="ECO:0000256" key="6">
    <source>
        <dbReference type="ARBA" id="ARBA00023136"/>
    </source>
</evidence>